<evidence type="ECO:0000313" key="2">
    <source>
        <dbReference type="EMBL" id="KIH68212.1"/>
    </source>
</evidence>
<dbReference type="SUPFAM" id="SSF55797">
    <property type="entry name" value="PR-1-like"/>
    <property type="match status" value="1"/>
</dbReference>
<dbReference type="InterPro" id="IPR014044">
    <property type="entry name" value="CAP_dom"/>
</dbReference>
<dbReference type="EMBL" id="KN726440">
    <property type="protein sequence ID" value="KIH68212.1"/>
    <property type="molecule type" value="Genomic_DNA"/>
</dbReference>
<sequence length="266" mass="28917">MWKDEPLTCTPDDPGKIFYEYPEDYDTDVVLDIWLGRINTFSFKDGSATDSIKYDNVQLRDYANVGAMYSQHLVRGTTTSIGCMELKCTQDNKFTAYCLTDQAELKTNDVVYEVGNGACTQDSDCSGGATAELAKGNVAKKNGNLLPKGADMSRLRYNCGLEAAAAQFVQQCPTAASPESSRAGIGENFFRRNGLADYTTAVNKMAWAKTRKMGCAIAKCSSDYVVVCRYEPRGNQVGQVVYTRGDPCTACASGAWCTEAALCSLP</sequence>
<dbReference type="InterPro" id="IPR001283">
    <property type="entry name" value="CRISP-related"/>
</dbReference>
<reference evidence="2 3" key="1">
    <citation type="submission" date="2013-12" db="EMBL/GenBank/DDBJ databases">
        <title>Draft genome of the parsitic nematode Ancylostoma duodenale.</title>
        <authorList>
            <person name="Mitreva M."/>
        </authorList>
    </citation>
    <scope>NUCLEOTIDE SEQUENCE [LARGE SCALE GENOMIC DNA]</scope>
    <source>
        <strain evidence="2 3">Zhejiang</strain>
    </source>
</reference>
<dbReference type="Proteomes" id="UP000054047">
    <property type="component" value="Unassembled WGS sequence"/>
</dbReference>
<accession>A0A0C2DYV2</accession>
<dbReference type="CDD" id="cd05380">
    <property type="entry name" value="CAP_euk"/>
    <property type="match status" value="1"/>
</dbReference>
<keyword evidence="3" id="KW-1185">Reference proteome</keyword>
<evidence type="ECO:0000313" key="3">
    <source>
        <dbReference type="Proteomes" id="UP000054047"/>
    </source>
</evidence>
<dbReference type="PANTHER" id="PTHR10334">
    <property type="entry name" value="CYSTEINE-RICH SECRETORY PROTEIN-RELATED"/>
    <property type="match status" value="1"/>
</dbReference>
<dbReference type="SMART" id="SM00198">
    <property type="entry name" value="SCP"/>
    <property type="match status" value="1"/>
</dbReference>
<dbReference type="InterPro" id="IPR035940">
    <property type="entry name" value="CAP_sf"/>
</dbReference>
<name>A0A0C2DYV2_9BILA</name>
<feature type="domain" description="SCP" evidence="1">
    <location>
        <begin position="127"/>
        <end position="238"/>
    </location>
</feature>
<organism evidence="2 3">
    <name type="scientific">Ancylostoma duodenale</name>
    <dbReference type="NCBI Taxonomy" id="51022"/>
    <lineage>
        <taxon>Eukaryota</taxon>
        <taxon>Metazoa</taxon>
        <taxon>Ecdysozoa</taxon>
        <taxon>Nematoda</taxon>
        <taxon>Chromadorea</taxon>
        <taxon>Rhabditida</taxon>
        <taxon>Rhabditina</taxon>
        <taxon>Rhabditomorpha</taxon>
        <taxon>Strongyloidea</taxon>
        <taxon>Ancylostomatidae</taxon>
        <taxon>Ancylostomatinae</taxon>
        <taxon>Ancylostoma</taxon>
    </lineage>
</organism>
<proteinExistence type="predicted"/>
<dbReference type="OrthoDB" id="5874910at2759"/>
<gene>
    <name evidence="2" type="ORF">ANCDUO_01454</name>
</gene>
<dbReference type="AlphaFoldDB" id="A0A0C2DYV2"/>
<evidence type="ECO:0000259" key="1">
    <source>
        <dbReference type="SMART" id="SM00198"/>
    </source>
</evidence>
<dbReference type="Gene3D" id="3.40.33.10">
    <property type="entry name" value="CAP"/>
    <property type="match status" value="3"/>
</dbReference>
<protein>
    <submittedName>
        <fullName evidence="2">SCP-like protein</fullName>
    </submittedName>
</protein>